<evidence type="ECO:0000313" key="6">
    <source>
        <dbReference type="Proteomes" id="UP000824219"/>
    </source>
</evidence>
<protein>
    <recommendedName>
        <fullName evidence="4">SUEL-type lectin domain-containing protein</fullName>
    </recommendedName>
</protein>
<feature type="domain" description="SUEL-type lectin" evidence="4">
    <location>
        <begin position="63"/>
        <end position="153"/>
    </location>
</feature>
<dbReference type="Gene3D" id="2.60.120.740">
    <property type="match status" value="4"/>
</dbReference>
<reference evidence="5 6" key="1">
    <citation type="submission" date="2021-06" db="EMBL/GenBank/DDBJ databases">
        <title>Chromosome-level genome assembly of the red-tail catfish (Hemibagrus wyckioides).</title>
        <authorList>
            <person name="Shao F."/>
        </authorList>
    </citation>
    <scope>NUCLEOTIDE SEQUENCE [LARGE SCALE GENOMIC DNA]</scope>
    <source>
        <strain evidence="5">EC202008001</strain>
        <tissue evidence="5">Blood</tissue>
    </source>
</reference>
<evidence type="ECO:0000256" key="1">
    <source>
        <dbReference type="ARBA" id="ARBA00022546"/>
    </source>
</evidence>
<keyword evidence="6" id="KW-1185">Reference proteome</keyword>
<feature type="domain" description="SUEL-type lectin" evidence="4">
    <location>
        <begin position="237"/>
        <end position="327"/>
    </location>
</feature>
<proteinExistence type="predicted"/>
<dbReference type="CDD" id="cd22836">
    <property type="entry name" value="Gal_Rha_Lectin_RBL_rpt2"/>
    <property type="match status" value="2"/>
</dbReference>
<accession>A0A9D3P121</accession>
<dbReference type="GO" id="GO:0030246">
    <property type="term" value="F:carbohydrate binding"/>
    <property type="evidence" value="ECO:0007669"/>
    <property type="project" value="UniProtKB-KW"/>
</dbReference>
<feature type="domain" description="SUEL-type lectin" evidence="4">
    <location>
        <begin position="332"/>
        <end position="422"/>
    </location>
</feature>
<keyword evidence="3" id="KW-0677">Repeat</keyword>
<organism evidence="5 6">
    <name type="scientific">Hemibagrus wyckioides</name>
    <dbReference type="NCBI Taxonomy" id="337641"/>
    <lineage>
        <taxon>Eukaryota</taxon>
        <taxon>Metazoa</taxon>
        <taxon>Chordata</taxon>
        <taxon>Craniata</taxon>
        <taxon>Vertebrata</taxon>
        <taxon>Euteleostomi</taxon>
        <taxon>Actinopterygii</taxon>
        <taxon>Neopterygii</taxon>
        <taxon>Teleostei</taxon>
        <taxon>Ostariophysi</taxon>
        <taxon>Siluriformes</taxon>
        <taxon>Bagridae</taxon>
        <taxon>Hemibagrus</taxon>
    </lineage>
</organism>
<gene>
    <name evidence="5" type="ORF">KOW79_004003</name>
</gene>
<evidence type="ECO:0000256" key="2">
    <source>
        <dbReference type="ARBA" id="ARBA00022734"/>
    </source>
</evidence>
<dbReference type="AlphaFoldDB" id="A0A9D3P121"/>
<evidence type="ECO:0000259" key="4">
    <source>
        <dbReference type="PROSITE" id="PS50228"/>
    </source>
</evidence>
<dbReference type="PANTHER" id="PTHR46780">
    <property type="entry name" value="PROTEIN EVA-1"/>
    <property type="match status" value="1"/>
</dbReference>
<dbReference type="FunFam" id="2.60.120.740:FF:000003">
    <property type="entry name" value="Protein eva-1 homolog C"/>
    <property type="match status" value="1"/>
</dbReference>
<dbReference type="OrthoDB" id="1100386at2759"/>
<name>A0A9D3P121_9TELE</name>
<sequence length="422" mass="46090">MRTSREPASAERLYLCDFDSASIMMLLKLTLFTLFIAFQDLHVSGENQVTCYPRHRVCPIVVTCDGGTAVLNCGYRRIKILRAFYGRSDSTTCAAGRPYDQITNKSCSLANASQIIASRCNNRNVCEVPVTTSILPDPCFGTYKYLRIAFDCNYTGLIKVRSTTYGRTNRDTCNARPASEIANTNCALKISTIADRCNGLRECEVKTDLLGNPDPCFGTYKYYNTTYDCISGQNIVICEQGYSTLNCGDGYIQIINANYGRANAVTCVNGLPSSVLQNTNCYAPSTFSKVASMCNGKTTCTVDASYTIFTDPCVGTAKYLSVSYICHRSIVTCEGNTAILTCGDRRINAVSANYGRTDSTTCSSGRPANQISNTNCYTPDALNKVAARCNGQSSCSVPATNDLFSDPCYGTYKYLTVVYYCS</sequence>
<dbReference type="InterPro" id="IPR000922">
    <property type="entry name" value="Lectin_gal-bd_dom"/>
</dbReference>
<comment type="caution">
    <text evidence="5">The sequence shown here is derived from an EMBL/GenBank/DDBJ whole genome shotgun (WGS) entry which is preliminary data.</text>
</comment>
<dbReference type="PROSITE" id="PS50228">
    <property type="entry name" value="SUEL_LECTIN"/>
    <property type="match status" value="4"/>
</dbReference>
<dbReference type="Pfam" id="PF02140">
    <property type="entry name" value="SUEL_Lectin"/>
    <property type="match status" value="3"/>
</dbReference>
<evidence type="ECO:0000313" key="5">
    <source>
        <dbReference type="EMBL" id="KAG7332169.1"/>
    </source>
</evidence>
<feature type="domain" description="SUEL-type lectin" evidence="4">
    <location>
        <begin position="150"/>
        <end position="230"/>
    </location>
</feature>
<keyword evidence="1" id="KW-0348">Hemagglutinin</keyword>
<dbReference type="InterPro" id="IPR043159">
    <property type="entry name" value="Lectin_gal-bd_sf"/>
</dbReference>
<keyword evidence="2" id="KW-0430">Lectin</keyword>
<evidence type="ECO:0000256" key="3">
    <source>
        <dbReference type="ARBA" id="ARBA00022737"/>
    </source>
</evidence>
<dbReference type="EMBL" id="JAHKSW010000005">
    <property type="protein sequence ID" value="KAG7332169.1"/>
    <property type="molecule type" value="Genomic_DNA"/>
</dbReference>
<dbReference type="Proteomes" id="UP000824219">
    <property type="component" value="Linkage Group LG05"/>
</dbReference>